<dbReference type="EMBL" id="CP054492">
    <property type="protein sequence ID" value="QOY53161.1"/>
    <property type="molecule type" value="Genomic_DNA"/>
</dbReference>
<keyword evidence="2" id="KW-1185">Reference proteome</keyword>
<accession>A0A7S7LXB9</accession>
<dbReference type="RefSeq" id="WP_194371958.1">
    <property type="nucleotide sequence ID" value="NZ_CP054492.1"/>
</dbReference>
<organism evidence="1 2">
    <name type="scientific">Candidatus Sulfurimonas baltica</name>
    <dbReference type="NCBI Taxonomy" id="2740404"/>
    <lineage>
        <taxon>Bacteria</taxon>
        <taxon>Pseudomonadati</taxon>
        <taxon>Campylobacterota</taxon>
        <taxon>Epsilonproteobacteria</taxon>
        <taxon>Campylobacterales</taxon>
        <taxon>Sulfurimonadaceae</taxon>
        <taxon>Sulfurimonas</taxon>
    </lineage>
</organism>
<dbReference type="Proteomes" id="UP000593994">
    <property type="component" value="Chromosome"/>
</dbReference>
<name>A0A7S7LXB9_9BACT</name>
<gene>
    <name evidence="1" type="ORF">HUE88_05640</name>
</gene>
<evidence type="ECO:0000313" key="1">
    <source>
        <dbReference type="EMBL" id="QOY53161.1"/>
    </source>
</evidence>
<sequence length="285" mass="32649">MKRLFLTSGLIIGLLLSINGCSTVSAKYYGMKYCSAEPNPNTWIGEVVEVPLSIYWEDELYNGFTDEDAKLMVINYLDGVHLQTMALNTPDGNVKIYSFKDAPQSYIDLVKEGFAVAEETKKQKVLFDEAWLDYKEKKILSQVEFTLISEKWTQVDNKRKSLQIQIEKIKQTLTLVITQTTKEAMPKMNYTVTTKKLHLPEDAKKYIYMDEVKVIDNRTDKTIAYNTRVMQRYSSSLLPDMVGGRGLYPHSMCGDASPERFDEDVFQNIGRSGKLFPGKHKTLFL</sequence>
<evidence type="ECO:0000313" key="2">
    <source>
        <dbReference type="Proteomes" id="UP000593994"/>
    </source>
</evidence>
<dbReference type="AlphaFoldDB" id="A0A7S7LXB9"/>
<dbReference type="KEGG" id="sbal:HUE88_05640"/>
<reference evidence="1 2" key="1">
    <citation type="submission" date="2020-05" db="EMBL/GenBank/DDBJ databases">
        <title>Sulfurimonas marisnigri, sp. nov., and Sulfurimonas baltica, sp. nov., manganese oxide reducing chemolithoautotrophs of the class Epsilonproteobacteria isolated from the pelagic redoxclines of the Black and Baltic Seas and emended description of the genus Sulfurimonas.</title>
        <authorList>
            <person name="Henkel J.V."/>
            <person name="Laudan C."/>
            <person name="Werner J."/>
            <person name="Neu T."/>
            <person name="Plewe S."/>
            <person name="Sproer C."/>
            <person name="Bunk B."/>
            <person name="Schulz-Vogt H.N."/>
        </authorList>
    </citation>
    <scope>NUCLEOTIDE SEQUENCE [LARGE SCALE GENOMIC DNA]</scope>
    <source>
        <strain evidence="1 2">GD2</strain>
    </source>
</reference>
<protein>
    <submittedName>
        <fullName evidence="1">Uncharacterized protein</fullName>
    </submittedName>
</protein>
<proteinExistence type="predicted"/>